<dbReference type="AlphaFoldDB" id="A0AAV3Y553"/>
<protein>
    <recommendedName>
        <fullName evidence="2">Galectin</fullName>
    </recommendedName>
</protein>
<reference evidence="5 6" key="1">
    <citation type="journal article" date="2021" name="Elife">
        <title>Chloroplast acquisition without the gene transfer in kleptoplastic sea slugs, Plakobranchus ocellatus.</title>
        <authorList>
            <person name="Maeda T."/>
            <person name="Takahashi S."/>
            <person name="Yoshida T."/>
            <person name="Shimamura S."/>
            <person name="Takaki Y."/>
            <person name="Nagai Y."/>
            <person name="Toyoda A."/>
            <person name="Suzuki Y."/>
            <person name="Arimoto A."/>
            <person name="Ishii H."/>
            <person name="Satoh N."/>
            <person name="Nishiyama T."/>
            <person name="Hasebe M."/>
            <person name="Maruyama T."/>
            <person name="Minagawa J."/>
            <person name="Obokata J."/>
            <person name="Shigenobu S."/>
        </authorList>
    </citation>
    <scope>NUCLEOTIDE SEQUENCE [LARGE SCALE GENOMIC DNA]</scope>
</reference>
<accession>A0AAV3Y553</accession>
<name>A0AAV3Y553_9GAST</name>
<dbReference type="GO" id="GO:0030246">
    <property type="term" value="F:carbohydrate binding"/>
    <property type="evidence" value="ECO:0007669"/>
    <property type="project" value="UniProtKB-UniRule"/>
</dbReference>
<keyword evidence="6" id="KW-1185">Reference proteome</keyword>
<dbReference type="InterPro" id="IPR001079">
    <property type="entry name" value="Galectin_CRD"/>
</dbReference>
<organism evidence="5 6">
    <name type="scientific">Plakobranchus ocellatus</name>
    <dbReference type="NCBI Taxonomy" id="259542"/>
    <lineage>
        <taxon>Eukaryota</taxon>
        <taxon>Metazoa</taxon>
        <taxon>Spiralia</taxon>
        <taxon>Lophotrochozoa</taxon>
        <taxon>Mollusca</taxon>
        <taxon>Gastropoda</taxon>
        <taxon>Heterobranchia</taxon>
        <taxon>Euthyneura</taxon>
        <taxon>Panpulmonata</taxon>
        <taxon>Sacoglossa</taxon>
        <taxon>Placobranchoidea</taxon>
        <taxon>Plakobranchidae</taxon>
        <taxon>Plakobranchus</taxon>
    </lineage>
</organism>
<dbReference type="Gene3D" id="2.60.120.200">
    <property type="match status" value="1"/>
</dbReference>
<evidence type="ECO:0000256" key="1">
    <source>
        <dbReference type="ARBA" id="ARBA00022734"/>
    </source>
</evidence>
<dbReference type="EMBL" id="BLXT01000469">
    <property type="protein sequence ID" value="GFN77317.1"/>
    <property type="molecule type" value="Genomic_DNA"/>
</dbReference>
<dbReference type="PROSITE" id="PS51304">
    <property type="entry name" value="GALECTIN"/>
    <property type="match status" value="1"/>
</dbReference>
<proteinExistence type="predicted"/>
<feature type="chain" id="PRO_5043966021" description="Galectin" evidence="3">
    <location>
        <begin position="33"/>
        <end position="250"/>
    </location>
</feature>
<evidence type="ECO:0000259" key="4">
    <source>
        <dbReference type="PROSITE" id="PS51304"/>
    </source>
</evidence>
<sequence>MDLLLCPMWRLVHFHLLANLLFLVAHPWLVTGSCDLEPKTFIEYTAKIAGHSCSMTTRTLALCAMMCASDPECKVLSYALCNTDGVCTCILCDGLKEIDFDAPSVPFYMKVFRISEYSFAVRLPEGLVAYKPLVLDANLMESRVRLSLLTTAGDTAFELDINFSSRQVISNSRIGGVDGEAVVSRDPSNFDLEPSPKVNIMYVVKPAEFYVFLDNVLYSTFPLRVSSLSLITDFKLQGDDRKGFILWFAI</sequence>
<feature type="domain" description="Galectin" evidence="4">
    <location>
        <begin position="119"/>
        <end position="250"/>
    </location>
</feature>
<gene>
    <name evidence="5" type="ORF">PoB_000382300</name>
</gene>
<evidence type="ECO:0000313" key="6">
    <source>
        <dbReference type="Proteomes" id="UP000735302"/>
    </source>
</evidence>
<evidence type="ECO:0000256" key="2">
    <source>
        <dbReference type="RuleBase" id="RU102079"/>
    </source>
</evidence>
<evidence type="ECO:0000313" key="5">
    <source>
        <dbReference type="EMBL" id="GFN77317.1"/>
    </source>
</evidence>
<comment type="caution">
    <text evidence="5">The sequence shown here is derived from an EMBL/GenBank/DDBJ whole genome shotgun (WGS) entry which is preliminary data.</text>
</comment>
<keyword evidence="1 2" id="KW-0430">Lectin</keyword>
<feature type="signal peptide" evidence="3">
    <location>
        <begin position="1"/>
        <end position="32"/>
    </location>
</feature>
<dbReference type="Proteomes" id="UP000735302">
    <property type="component" value="Unassembled WGS sequence"/>
</dbReference>
<dbReference type="SUPFAM" id="SSF49899">
    <property type="entry name" value="Concanavalin A-like lectins/glucanases"/>
    <property type="match status" value="1"/>
</dbReference>
<evidence type="ECO:0000256" key="3">
    <source>
        <dbReference type="SAM" id="SignalP"/>
    </source>
</evidence>
<dbReference type="Pfam" id="PF00337">
    <property type="entry name" value="Gal-bind_lectin"/>
    <property type="match status" value="1"/>
</dbReference>
<keyword evidence="3" id="KW-0732">Signal</keyword>
<dbReference type="InterPro" id="IPR013320">
    <property type="entry name" value="ConA-like_dom_sf"/>
</dbReference>